<keyword evidence="3" id="KW-1185">Reference proteome</keyword>
<name>A0A6P2CU96_9LACO</name>
<dbReference type="PANTHER" id="PTHR12110">
    <property type="entry name" value="HYDROXYPYRUVATE ISOMERASE"/>
    <property type="match status" value="1"/>
</dbReference>
<dbReference type="Proteomes" id="UP000442244">
    <property type="component" value="Unassembled WGS sequence"/>
</dbReference>
<comment type="caution">
    <text evidence="2">The sequence shown here is derived from an EMBL/GenBank/DDBJ whole genome shotgun (WGS) entry which is preliminary data.</text>
</comment>
<keyword evidence="2" id="KW-0413">Isomerase</keyword>
<dbReference type="EMBL" id="SDGY01000001">
    <property type="protein sequence ID" value="TYC47729.1"/>
    <property type="molecule type" value="Genomic_DNA"/>
</dbReference>
<dbReference type="GO" id="GO:0016853">
    <property type="term" value="F:isomerase activity"/>
    <property type="evidence" value="ECO:0007669"/>
    <property type="project" value="UniProtKB-KW"/>
</dbReference>
<dbReference type="Gene3D" id="3.20.20.150">
    <property type="entry name" value="Divalent-metal-dependent TIM barrel enzymes"/>
    <property type="match status" value="1"/>
</dbReference>
<reference evidence="2 3" key="1">
    <citation type="submission" date="2019-01" db="EMBL/GenBank/DDBJ databases">
        <title>Leuconostoc litchii sp. nov., a novel lactic acid bacterium isolated from lychee.</title>
        <authorList>
            <person name="Wang L.-T."/>
        </authorList>
    </citation>
    <scope>NUCLEOTIDE SEQUENCE [LARGE SCALE GENOMIC DNA]</scope>
    <source>
        <strain evidence="2 3">MB7</strain>
    </source>
</reference>
<evidence type="ECO:0000259" key="1">
    <source>
        <dbReference type="Pfam" id="PF01261"/>
    </source>
</evidence>
<gene>
    <name evidence="2" type="ORF">ESZ47_02635</name>
</gene>
<evidence type="ECO:0000313" key="3">
    <source>
        <dbReference type="Proteomes" id="UP000442244"/>
    </source>
</evidence>
<feature type="domain" description="Xylose isomerase-like TIM barrel" evidence="1">
    <location>
        <begin position="49"/>
        <end position="303"/>
    </location>
</feature>
<evidence type="ECO:0000313" key="2">
    <source>
        <dbReference type="EMBL" id="TYC47729.1"/>
    </source>
</evidence>
<dbReference type="OrthoDB" id="9798407at2"/>
<dbReference type="PANTHER" id="PTHR12110:SF41">
    <property type="entry name" value="INOSOSE DEHYDRATASE"/>
    <property type="match status" value="1"/>
</dbReference>
<proteinExistence type="predicted"/>
<sequence>MRVNTIMSQHKISKTTIRAKSSTNTTTAVQQIMIGSITNNYSHALLTLKNIKASGYDAIELNDYMIHKPSLLVKMMTQFAGMPVGNGGNLNWHKLVKESGLSVISLHSDLGSLEKDPDAVIKTAKSFHTDTVVITGMYRFDYSSLKDVNQLSERLNKVGKKLAKNNIHLLYHNHNSELQKVTTNKTAYDVIIERTDPRYVNFEFDSYWMTDGGANVPAIMKKLGHRMKLWHITDRGHTKKGPYITPILSQDSTELGNGNMDLNTLSDIAKQNGVKGVILETHKNWVDGDPIKSIQKSATFMNKHFKDNQ</sequence>
<dbReference type="InterPro" id="IPR050312">
    <property type="entry name" value="IolE/XylAMocC-like"/>
</dbReference>
<protein>
    <submittedName>
        <fullName evidence="2">Sugar phosphate isomerase/epimerase</fullName>
    </submittedName>
</protein>
<dbReference type="AlphaFoldDB" id="A0A6P2CU96"/>
<dbReference type="Pfam" id="PF01261">
    <property type="entry name" value="AP_endonuc_2"/>
    <property type="match status" value="1"/>
</dbReference>
<organism evidence="2 3">
    <name type="scientific">Leuconostoc litchii</name>
    <dbReference type="NCBI Taxonomy" id="1981069"/>
    <lineage>
        <taxon>Bacteria</taxon>
        <taxon>Bacillati</taxon>
        <taxon>Bacillota</taxon>
        <taxon>Bacilli</taxon>
        <taxon>Lactobacillales</taxon>
        <taxon>Lactobacillaceae</taxon>
        <taxon>Leuconostoc</taxon>
    </lineage>
</organism>
<accession>A0A6P2CU96</accession>
<dbReference type="InterPro" id="IPR036237">
    <property type="entry name" value="Xyl_isomerase-like_sf"/>
</dbReference>
<dbReference type="InterPro" id="IPR013022">
    <property type="entry name" value="Xyl_isomerase-like_TIM-brl"/>
</dbReference>
<dbReference type="SUPFAM" id="SSF51658">
    <property type="entry name" value="Xylose isomerase-like"/>
    <property type="match status" value="1"/>
</dbReference>